<evidence type="ECO:0000256" key="2">
    <source>
        <dbReference type="ARBA" id="ARBA00023125"/>
    </source>
</evidence>
<evidence type="ECO:0000313" key="6">
    <source>
        <dbReference type="EMBL" id="KUM24168.1"/>
    </source>
</evidence>
<dbReference type="Gene3D" id="3.40.50.10490">
    <property type="entry name" value="Glucose-6-phosphate isomerase like protein, domain 1"/>
    <property type="match status" value="1"/>
</dbReference>
<dbReference type="GO" id="GO:0097367">
    <property type="term" value="F:carbohydrate derivative binding"/>
    <property type="evidence" value="ECO:0007669"/>
    <property type="project" value="InterPro"/>
</dbReference>
<feature type="domain" description="HTH rpiR-type" evidence="4">
    <location>
        <begin position="4"/>
        <end position="80"/>
    </location>
</feature>
<dbReference type="InterPro" id="IPR036388">
    <property type="entry name" value="WH-like_DNA-bd_sf"/>
</dbReference>
<dbReference type="InterPro" id="IPR046348">
    <property type="entry name" value="SIS_dom_sf"/>
</dbReference>
<evidence type="ECO:0000259" key="5">
    <source>
        <dbReference type="PROSITE" id="PS51464"/>
    </source>
</evidence>
<dbReference type="PANTHER" id="PTHR30514:SF18">
    <property type="entry name" value="RPIR-FAMILY TRANSCRIPTIONAL REGULATOR"/>
    <property type="match status" value="1"/>
</dbReference>
<evidence type="ECO:0000313" key="7">
    <source>
        <dbReference type="Proteomes" id="UP000053176"/>
    </source>
</evidence>
<dbReference type="PROSITE" id="PS51464">
    <property type="entry name" value="SIS"/>
    <property type="match status" value="1"/>
</dbReference>
<dbReference type="InterPro" id="IPR009057">
    <property type="entry name" value="Homeodomain-like_sf"/>
</dbReference>
<proteinExistence type="predicted"/>
<evidence type="ECO:0000256" key="1">
    <source>
        <dbReference type="ARBA" id="ARBA00023015"/>
    </source>
</evidence>
<protein>
    <submittedName>
        <fullName evidence="6">SIS domain-containing protein</fullName>
    </submittedName>
</protein>
<dbReference type="InterPro" id="IPR001347">
    <property type="entry name" value="SIS_dom"/>
</dbReference>
<keyword evidence="1" id="KW-0805">Transcription regulation</keyword>
<feature type="domain" description="SIS" evidence="5">
    <location>
        <begin position="130"/>
        <end position="267"/>
    </location>
</feature>
<organism evidence="6 7">
    <name type="scientific">Rhizobium loti</name>
    <name type="common">Mesorhizobium loti</name>
    <dbReference type="NCBI Taxonomy" id="381"/>
    <lineage>
        <taxon>Bacteria</taxon>
        <taxon>Pseudomonadati</taxon>
        <taxon>Pseudomonadota</taxon>
        <taxon>Alphaproteobacteria</taxon>
        <taxon>Hyphomicrobiales</taxon>
        <taxon>Phyllobacteriaceae</taxon>
        <taxon>Mesorhizobium</taxon>
    </lineage>
</organism>
<comment type="caution">
    <text evidence="6">The sequence shown here is derived from an EMBL/GenBank/DDBJ whole genome shotgun (WGS) entry which is preliminary data.</text>
</comment>
<sequence>MIRAPLTDAIIEAFDTLPSQLQDAARYLLDNPEDVALLSMREQARRAGLQPWTMVRLAKRLGFDGYEPLRSLYANAMRQGELGFAGKAGAQLARQSEVGDRALAAEMIKSLSAQIAELGQSDRLDTLAAAAERLHAARRIFCLGLRSSHPVVAHFAYVMSFLGEKAMMLDCASGTGTDAIRLATAEDILLAVSVAPYTRLTVDLARRAAANGVPVVALTDSAVSPLAGLAALSVLVPTESPSFFHAMSPAFVVGEILAALIAGKGGEKALAAIRRTEDQLSQFNIHILPPRGRRKA</sequence>
<dbReference type="Proteomes" id="UP000053176">
    <property type="component" value="Unassembled WGS sequence"/>
</dbReference>
<dbReference type="EMBL" id="LPWA01000142">
    <property type="protein sequence ID" value="KUM24168.1"/>
    <property type="molecule type" value="Genomic_DNA"/>
</dbReference>
<dbReference type="PROSITE" id="PS51071">
    <property type="entry name" value="HTH_RPIR"/>
    <property type="match status" value="1"/>
</dbReference>
<dbReference type="SUPFAM" id="SSF53697">
    <property type="entry name" value="SIS domain"/>
    <property type="match status" value="1"/>
</dbReference>
<reference evidence="6 7" key="1">
    <citation type="submission" date="2015-12" db="EMBL/GenBank/DDBJ databases">
        <title>Draft genome sequence of Mesorhizobium sp. UFLA 01-765, a multitolerant efficient symbiont and plant-growth promoting strain isolated from Zn-mining soil using Leucaena leucocephala as a trap plant.</title>
        <authorList>
            <person name="Rangel W.M."/>
            <person name="Thijs S."/>
            <person name="Longatti S.M."/>
            <person name="Moreira F.M."/>
            <person name="Weyens N."/>
            <person name="Vangronsveld J."/>
            <person name="Van Hamme J.D."/>
            <person name="Bottos E.M."/>
            <person name="Rineau F."/>
        </authorList>
    </citation>
    <scope>NUCLEOTIDE SEQUENCE [LARGE SCALE GENOMIC DNA]</scope>
    <source>
        <strain evidence="6 7">UFLA 01-765</strain>
    </source>
</reference>
<accession>A0A117N286</accession>
<dbReference type="PANTHER" id="PTHR30514">
    <property type="entry name" value="GLUCOKINASE"/>
    <property type="match status" value="1"/>
</dbReference>
<dbReference type="GO" id="GO:0003677">
    <property type="term" value="F:DNA binding"/>
    <property type="evidence" value="ECO:0007669"/>
    <property type="project" value="UniProtKB-KW"/>
</dbReference>
<dbReference type="CDD" id="cd05013">
    <property type="entry name" value="SIS_RpiR"/>
    <property type="match status" value="1"/>
</dbReference>
<gene>
    <name evidence="6" type="ORF">AU467_07015</name>
</gene>
<dbReference type="GO" id="GO:1901135">
    <property type="term" value="P:carbohydrate derivative metabolic process"/>
    <property type="evidence" value="ECO:0007669"/>
    <property type="project" value="InterPro"/>
</dbReference>
<dbReference type="InterPro" id="IPR047640">
    <property type="entry name" value="RpiR-like"/>
</dbReference>
<dbReference type="InterPro" id="IPR035472">
    <property type="entry name" value="RpiR-like_SIS"/>
</dbReference>
<dbReference type="InterPro" id="IPR000281">
    <property type="entry name" value="HTH_RpiR"/>
</dbReference>
<dbReference type="OrthoDB" id="9814676at2"/>
<dbReference type="GO" id="GO:0003700">
    <property type="term" value="F:DNA-binding transcription factor activity"/>
    <property type="evidence" value="ECO:0007669"/>
    <property type="project" value="InterPro"/>
</dbReference>
<evidence type="ECO:0000259" key="4">
    <source>
        <dbReference type="PROSITE" id="PS51071"/>
    </source>
</evidence>
<name>A0A117N286_RHILI</name>
<evidence type="ECO:0000256" key="3">
    <source>
        <dbReference type="ARBA" id="ARBA00023163"/>
    </source>
</evidence>
<dbReference type="AlphaFoldDB" id="A0A117N286"/>
<keyword evidence="3" id="KW-0804">Transcription</keyword>
<dbReference type="Pfam" id="PF01380">
    <property type="entry name" value="SIS"/>
    <property type="match status" value="1"/>
</dbReference>
<keyword evidence="2" id="KW-0238">DNA-binding</keyword>
<dbReference type="Gene3D" id="1.10.10.10">
    <property type="entry name" value="Winged helix-like DNA-binding domain superfamily/Winged helix DNA-binding domain"/>
    <property type="match status" value="1"/>
</dbReference>
<dbReference type="SUPFAM" id="SSF46689">
    <property type="entry name" value="Homeodomain-like"/>
    <property type="match status" value="1"/>
</dbReference>